<reference evidence="6" key="1">
    <citation type="submission" date="2021-01" db="EMBL/GenBank/DDBJ databases">
        <authorList>
            <person name="Corre E."/>
            <person name="Pelletier E."/>
            <person name="Niang G."/>
            <person name="Scheremetjew M."/>
            <person name="Finn R."/>
            <person name="Kale V."/>
            <person name="Holt S."/>
            <person name="Cochrane G."/>
            <person name="Meng A."/>
            <person name="Brown T."/>
            <person name="Cohen L."/>
        </authorList>
    </citation>
    <scope>NUCLEOTIDE SEQUENCE</scope>
    <source>
        <strain evidence="6">CCMP1243</strain>
    </source>
</reference>
<name>A0A7S2SV50_9STRA</name>
<dbReference type="AlphaFoldDB" id="A0A7S2SV50"/>
<dbReference type="SUPFAM" id="SSF48439">
    <property type="entry name" value="Protein prenylyltransferase"/>
    <property type="match status" value="1"/>
</dbReference>
<keyword evidence="4" id="KW-0677">Repeat</keyword>
<gene>
    <name evidence="6" type="ORF">RMAR1173_LOCUS21422</name>
</gene>
<dbReference type="GO" id="GO:0005737">
    <property type="term" value="C:cytoplasm"/>
    <property type="evidence" value="ECO:0007669"/>
    <property type="project" value="TreeGrafter"/>
</dbReference>
<dbReference type="GO" id="GO:0008318">
    <property type="term" value="F:protein prenyltransferase activity"/>
    <property type="evidence" value="ECO:0007669"/>
    <property type="project" value="InterPro"/>
</dbReference>
<proteinExistence type="inferred from homology"/>
<dbReference type="Pfam" id="PF01239">
    <property type="entry name" value="PPTA"/>
    <property type="match status" value="1"/>
</dbReference>
<dbReference type="Gene3D" id="1.25.40.120">
    <property type="entry name" value="Protein prenylyltransferase"/>
    <property type="match status" value="1"/>
</dbReference>
<protein>
    <recommendedName>
        <fullName evidence="7">Protein prenyltransferase alpha subunit repeat-containing protein 1</fullName>
    </recommendedName>
</protein>
<evidence type="ECO:0000256" key="2">
    <source>
        <dbReference type="ARBA" id="ARBA00022602"/>
    </source>
</evidence>
<evidence type="ECO:0000256" key="3">
    <source>
        <dbReference type="ARBA" id="ARBA00022679"/>
    </source>
</evidence>
<keyword evidence="3" id="KW-0808">Transferase</keyword>
<accession>A0A7S2SV50</accession>
<dbReference type="EMBL" id="HBHJ01032305">
    <property type="protein sequence ID" value="CAD9710429.1"/>
    <property type="molecule type" value="Transcribed_RNA"/>
</dbReference>
<dbReference type="PANTHER" id="PTHR11129">
    <property type="entry name" value="PROTEIN FARNESYLTRANSFERASE ALPHA SUBUNIT/RAB GERANYLGERANYL TRANSFERASE ALPHA SUBUNIT"/>
    <property type="match status" value="1"/>
</dbReference>
<evidence type="ECO:0008006" key="7">
    <source>
        <dbReference type="Google" id="ProtNLM"/>
    </source>
</evidence>
<dbReference type="InterPro" id="IPR002088">
    <property type="entry name" value="Prenyl_trans_a"/>
</dbReference>
<feature type="compositionally biased region" description="Polar residues" evidence="5">
    <location>
        <begin position="401"/>
        <end position="410"/>
    </location>
</feature>
<evidence type="ECO:0000256" key="1">
    <source>
        <dbReference type="ARBA" id="ARBA00006734"/>
    </source>
</evidence>
<evidence type="ECO:0000256" key="5">
    <source>
        <dbReference type="SAM" id="MobiDB-lite"/>
    </source>
</evidence>
<dbReference type="PROSITE" id="PS51147">
    <property type="entry name" value="PFTA"/>
    <property type="match status" value="1"/>
</dbReference>
<sequence>MAAPESAETDLLSELRAVFTADPLIDEYGILPQDALPGDGSHFFVQEHKLAISRACLQTLFYQGVSKLEDPQWADAATRAVLLSSGDHYVAWHRRKLLVMQRAVDLEQELRLTAVVFSLRPKAGNAWSHRRFVAAEVAATATPGDLSTLWREELQVCAVLAHRSARNYYAWTHRLWVARRLGERDLAREVAWAQRAVAASSSDRSASHHLEQLLLLTSGRDGSSAPAPSVSNLEVATPAAIVEAERLVKENPGREALWQHLRSLFAATWSTVGGADVSLAPSDVESLEFVVSPHPEDSQRLDNEHRGGSPWVEAAFQIRFAHRCSTTPCAWNEGEQHRFARSHAMFVLFHVLRALRSTNPRHALVSVIQGRAVFLLAELQAGSSPQSAAMSTEDHPRPTGTAGSALSSDSHFNSGSHPVFWSALALDVAEFSPATTTRNPGR</sequence>
<evidence type="ECO:0000313" key="6">
    <source>
        <dbReference type="EMBL" id="CAD9710429.1"/>
    </source>
</evidence>
<dbReference type="PANTHER" id="PTHR11129:SF3">
    <property type="entry name" value="PROTEIN PRENYLTRANSFERASE ALPHA SUBUNIT REPEAT-CONTAINING PROTEIN 1"/>
    <property type="match status" value="1"/>
</dbReference>
<keyword evidence="2" id="KW-0637">Prenyltransferase</keyword>
<evidence type="ECO:0000256" key="4">
    <source>
        <dbReference type="ARBA" id="ARBA00022737"/>
    </source>
</evidence>
<organism evidence="6">
    <name type="scientific">Rhizochromulina marina</name>
    <dbReference type="NCBI Taxonomy" id="1034831"/>
    <lineage>
        <taxon>Eukaryota</taxon>
        <taxon>Sar</taxon>
        <taxon>Stramenopiles</taxon>
        <taxon>Ochrophyta</taxon>
        <taxon>Dictyochophyceae</taxon>
        <taxon>Rhizochromulinales</taxon>
        <taxon>Rhizochromulina</taxon>
    </lineage>
</organism>
<feature type="region of interest" description="Disordered" evidence="5">
    <location>
        <begin position="385"/>
        <end position="410"/>
    </location>
</feature>
<comment type="similarity">
    <text evidence="1">Belongs to the protein prenyltransferase subunit alpha family.</text>
</comment>